<dbReference type="EMBL" id="BAAAYX010000020">
    <property type="protein sequence ID" value="GAA3715621.1"/>
    <property type="molecule type" value="Genomic_DNA"/>
</dbReference>
<comment type="caution">
    <text evidence="1">The sequence shown here is derived from an EMBL/GenBank/DDBJ whole genome shotgun (WGS) entry which is preliminary data.</text>
</comment>
<proteinExistence type="predicted"/>
<evidence type="ECO:0000313" key="2">
    <source>
        <dbReference type="Proteomes" id="UP001500051"/>
    </source>
</evidence>
<accession>A0ABP7E869</accession>
<organism evidence="1 2">
    <name type="scientific">Microlunatus aurantiacus</name>
    <dbReference type="NCBI Taxonomy" id="446786"/>
    <lineage>
        <taxon>Bacteria</taxon>
        <taxon>Bacillati</taxon>
        <taxon>Actinomycetota</taxon>
        <taxon>Actinomycetes</taxon>
        <taxon>Propionibacteriales</taxon>
        <taxon>Propionibacteriaceae</taxon>
        <taxon>Microlunatus</taxon>
    </lineage>
</organism>
<dbReference type="Proteomes" id="UP001500051">
    <property type="component" value="Unassembled WGS sequence"/>
</dbReference>
<keyword evidence="2" id="KW-1185">Reference proteome</keyword>
<reference evidence="2" key="1">
    <citation type="journal article" date="2019" name="Int. J. Syst. Evol. Microbiol.">
        <title>The Global Catalogue of Microorganisms (GCM) 10K type strain sequencing project: providing services to taxonomists for standard genome sequencing and annotation.</title>
        <authorList>
            <consortium name="The Broad Institute Genomics Platform"/>
            <consortium name="The Broad Institute Genome Sequencing Center for Infectious Disease"/>
            <person name="Wu L."/>
            <person name="Ma J."/>
        </authorList>
    </citation>
    <scope>NUCLEOTIDE SEQUENCE [LARGE SCALE GENOMIC DNA]</scope>
    <source>
        <strain evidence="2">JCM 16548</strain>
    </source>
</reference>
<evidence type="ECO:0000313" key="1">
    <source>
        <dbReference type="EMBL" id="GAA3715621.1"/>
    </source>
</evidence>
<name>A0ABP7E869_9ACTN</name>
<gene>
    <name evidence="1" type="ORF">GCM10022204_38950</name>
</gene>
<protein>
    <submittedName>
        <fullName evidence="1">Uncharacterized protein</fullName>
    </submittedName>
</protein>
<sequence>MTVRAVTTGWVSFVLPLGYAPGPGRRTRCPTVEVMWRREPVTCSFALQGANGTLDLMMTLQYRGRATAVPIMAYRARDRDGRELDGVTVHSCYGSTEGHLALTPGENTDLLYLRGTDARLTADVVGEVVELREQPRPENPVTRAVGVDDAGNELPSGGGFTHVAVGNPGSVEAFSRVVAVALDSPADGPQGALEVVVLTPQPIAIPARTQVVVTPPPDAYAAIASYFGSSFVTVKAFPAAD</sequence>